<dbReference type="GO" id="GO:0046872">
    <property type="term" value="F:metal ion binding"/>
    <property type="evidence" value="ECO:0007669"/>
    <property type="project" value="UniProtKB-UniRule"/>
</dbReference>
<protein>
    <recommendedName>
        <fullName evidence="6">Glycolate oxidase iron-sulfur subunit</fullName>
        <ecNumber evidence="6">1.1.99.14</ecNumber>
    </recommendedName>
</protein>
<dbReference type="EC" id="1.1.99.14" evidence="6"/>
<dbReference type="PIRSF" id="PIRSF000139">
    <property type="entry name" value="Glc_ox_4Fe-4S"/>
    <property type="match status" value="1"/>
</dbReference>
<evidence type="ECO:0000256" key="3">
    <source>
        <dbReference type="ARBA" id="ARBA00022737"/>
    </source>
</evidence>
<proteinExistence type="predicted"/>
<comment type="catalytic activity">
    <reaction evidence="6">
        <text>(R)-lactate + A = pyruvate + AH2</text>
        <dbReference type="Rhea" id="RHEA:15089"/>
        <dbReference type="ChEBI" id="CHEBI:13193"/>
        <dbReference type="ChEBI" id="CHEBI:15361"/>
        <dbReference type="ChEBI" id="CHEBI:16004"/>
        <dbReference type="ChEBI" id="CHEBI:17499"/>
    </reaction>
</comment>
<dbReference type="InterPro" id="IPR004017">
    <property type="entry name" value="Cys_rich_dom"/>
</dbReference>
<keyword evidence="1 6" id="KW-0004">4Fe-4S</keyword>
<evidence type="ECO:0000259" key="7">
    <source>
        <dbReference type="PROSITE" id="PS51379"/>
    </source>
</evidence>
<keyword evidence="4 6" id="KW-0408">Iron</keyword>
<dbReference type="InterPro" id="IPR009051">
    <property type="entry name" value="Helical_ferredxn"/>
</dbReference>
<dbReference type="PANTHER" id="PTHR32479">
    <property type="entry name" value="GLYCOLATE OXIDASE IRON-SULFUR SUBUNIT"/>
    <property type="match status" value="1"/>
</dbReference>
<dbReference type="PANTHER" id="PTHR32479:SF17">
    <property type="entry name" value="GLYCOLATE OXIDASE IRON-SULFUR SUBUNIT"/>
    <property type="match status" value="1"/>
</dbReference>
<evidence type="ECO:0000256" key="1">
    <source>
        <dbReference type="ARBA" id="ARBA00022485"/>
    </source>
</evidence>
<name>A0A840CCJ1_9RHOB</name>
<dbReference type="AlphaFoldDB" id="A0A840CCJ1"/>
<dbReference type="InterPro" id="IPR012257">
    <property type="entry name" value="Glc_ox_4Fe-4S"/>
</dbReference>
<comment type="cofactor">
    <cofactor evidence="6">
        <name>[4Fe-4S] cluster</name>
        <dbReference type="ChEBI" id="CHEBI:49883"/>
    </cofactor>
    <text evidence="6">Binds 2 [4Fe-4S] clusters.</text>
</comment>
<dbReference type="PROSITE" id="PS00198">
    <property type="entry name" value="4FE4S_FER_1"/>
    <property type="match status" value="1"/>
</dbReference>
<reference evidence="8" key="1">
    <citation type="submission" date="2020-08" db="EMBL/GenBank/DDBJ databases">
        <title>Genomic Encyclopedia of Type Strains, Phase IV (KMG-IV): sequencing the most valuable type-strain genomes for metagenomic binning, comparative biology and taxonomic classification.</title>
        <authorList>
            <person name="Goeker M."/>
        </authorList>
    </citation>
    <scope>NUCLEOTIDE SEQUENCE [LARGE SCALE GENOMIC DNA]</scope>
    <source>
        <strain evidence="8">DSM 105040</strain>
    </source>
</reference>
<dbReference type="SUPFAM" id="SSF54862">
    <property type="entry name" value="4Fe-4S ferredoxins"/>
    <property type="match status" value="1"/>
</dbReference>
<dbReference type="EMBL" id="JACIEQ010000003">
    <property type="protein sequence ID" value="MBB4022563.1"/>
    <property type="molecule type" value="Genomic_DNA"/>
</dbReference>
<dbReference type="PROSITE" id="PS51379">
    <property type="entry name" value="4FE4S_FER_2"/>
    <property type="match status" value="2"/>
</dbReference>
<keyword evidence="3" id="KW-0677">Repeat</keyword>
<dbReference type="NCBIfam" id="NF008434">
    <property type="entry name" value="PRK11274.1"/>
    <property type="match status" value="1"/>
</dbReference>
<evidence type="ECO:0000313" key="9">
    <source>
        <dbReference type="Proteomes" id="UP000585681"/>
    </source>
</evidence>
<evidence type="ECO:0000313" key="8">
    <source>
        <dbReference type="EMBL" id="MBB4022563.1"/>
    </source>
</evidence>
<comment type="catalytic activity">
    <reaction evidence="6">
        <text>glycolate + A = glyoxylate + AH2</text>
        <dbReference type="Rhea" id="RHEA:21264"/>
        <dbReference type="ChEBI" id="CHEBI:13193"/>
        <dbReference type="ChEBI" id="CHEBI:17499"/>
        <dbReference type="ChEBI" id="CHEBI:29805"/>
        <dbReference type="ChEBI" id="CHEBI:36655"/>
        <dbReference type="EC" id="1.1.99.14"/>
    </reaction>
</comment>
<comment type="caution">
    <text evidence="8">The sequence shown here is derived from an EMBL/GenBank/DDBJ whole genome shotgun (WGS) entry which is preliminary data.</text>
</comment>
<comment type="function">
    <text evidence="6">Component of a complex that catalyzes the oxidation of glycolate to glyoxylate.</text>
</comment>
<evidence type="ECO:0000256" key="4">
    <source>
        <dbReference type="ARBA" id="ARBA00023004"/>
    </source>
</evidence>
<keyword evidence="5 6" id="KW-0411">Iron-sulfur</keyword>
<accession>A0A840CCJ1</accession>
<keyword evidence="9" id="KW-1185">Reference proteome</keyword>
<dbReference type="Gene3D" id="1.10.1060.10">
    <property type="entry name" value="Alpha-helical ferredoxin"/>
    <property type="match status" value="1"/>
</dbReference>
<dbReference type="GO" id="GO:0051539">
    <property type="term" value="F:4 iron, 4 sulfur cluster binding"/>
    <property type="evidence" value="ECO:0007669"/>
    <property type="project" value="UniProtKB-UniRule"/>
</dbReference>
<feature type="domain" description="4Fe-4S ferredoxin-type" evidence="7">
    <location>
        <begin position="67"/>
        <end position="96"/>
    </location>
</feature>
<organism evidence="8 9">
    <name type="scientific">Actibacterium naphthalenivorans</name>
    <dbReference type="NCBI Taxonomy" id="1614693"/>
    <lineage>
        <taxon>Bacteria</taxon>
        <taxon>Pseudomonadati</taxon>
        <taxon>Pseudomonadota</taxon>
        <taxon>Alphaproteobacteria</taxon>
        <taxon>Rhodobacterales</taxon>
        <taxon>Roseobacteraceae</taxon>
        <taxon>Actibacterium</taxon>
    </lineage>
</organism>
<dbReference type="Proteomes" id="UP000585681">
    <property type="component" value="Unassembled WGS sequence"/>
</dbReference>
<dbReference type="FunFam" id="1.10.1060.10:FF:000012">
    <property type="entry name" value="Glycolate oxidase iron-sulfur subunit"/>
    <property type="match status" value="1"/>
</dbReference>
<evidence type="ECO:0000256" key="6">
    <source>
        <dbReference type="PIRNR" id="PIRNR000139"/>
    </source>
</evidence>
<dbReference type="InterPro" id="IPR017900">
    <property type="entry name" value="4Fe4S_Fe_S_CS"/>
</dbReference>
<dbReference type="GO" id="GO:0019154">
    <property type="term" value="F:glycolate dehydrogenase activity"/>
    <property type="evidence" value="ECO:0007669"/>
    <property type="project" value="UniProtKB-EC"/>
</dbReference>
<dbReference type="RefSeq" id="WP_054539753.1">
    <property type="nucleotide sequence ID" value="NZ_JACIEQ010000003.1"/>
</dbReference>
<dbReference type="Pfam" id="PF02754">
    <property type="entry name" value="CCG"/>
    <property type="match status" value="2"/>
</dbReference>
<keyword evidence="2 6" id="KW-0479">Metal-binding</keyword>
<dbReference type="InterPro" id="IPR017896">
    <property type="entry name" value="4Fe4S_Fe-S-bd"/>
</dbReference>
<sequence length="431" mass="47032">MQTTFTPEQLKDPAIARSNKILRACVHCGFCTATCPTYQLLGDELDSPRGRIYLIKDMLESGRPADEKTVRHVDRCLSCLACMTTCPSGVHYMHLVDHARAHIEKTYRRPFSDRALRWLLARILPYPSRFRLALLGARIGRPFAFLMPDARLKAMLAMAPRRIPPVSRNDAPQVFAAIGARRMRVALMTGCAQRALNTDINDATIRLLRRLGCEVVIARGIGCCGALTHHMGKSDEARATAARNIRAWAAEMAGEGLDAVVINTSGCGTTVKDYGHLFEADPLQAEAQAVAEMALDITELLMKLDVPEGADRGLTVAYHAACSLQHGQQIRSAPKELLKRVGFRVVEPADPHLCCGSAGTYNLLQPEISGQLKARKVKTLEARQPDLIAAGNIGCMMQIGSGTAVPVVHTVELVDWATGGQKPRALTENQP</sequence>
<keyword evidence="6" id="KW-0249">Electron transport</keyword>
<keyword evidence="6" id="KW-0813">Transport</keyword>
<evidence type="ECO:0000256" key="2">
    <source>
        <dbReference type="ARBA" id="ARBA00022723"/>
    </source>
</evidence>
<gene>
    <name evidence="8" type="ORF">GGR17_002382</name>
</gene>
<dbReference type="Pfam" id="PF13183">
    <property type="entry name" value="Fer4_8"/>
    <property type="match status" value="1"/>
</dbReference>
<evidence type="ECO:0000256" key="5">
    <source>
        <dbReference type="ARBA" id="ARBA00023014"/>
    </source>
</evidence>
<feature type="domain" description="4Fe-4S ferredoxin-type" evidence="7">
    <location>
        <begin position="14"/>
        <end position="45"/>
    </location>
</feature>